<organism evidence="3 4">
    <name type="scientific">Pholiota conissans</name>
    <dbReference type="NCBI Taxonomy" id="109636"/>
    <lineage>
        <taxon>Eukaryota</taxon>
        <taxon>Fungi</taxon>
        <taxon>Dikarya</taxon>
        <taxon>Basidiomycota</taxon>
        <taxon>Agaricomycotina</taxon>
        <taxon>Agaricomycetes</taxon>
        <taxon>Agaricomycetidae</taxon>
        <taxon>Agaricales</taxon>
        <taxon>Agaricineae</taxon>
        <taxon>Strophariaceae</taxon>
        <taxon>Pholiota</taxon>
    </lineage>
</organism>
<protein>
    <submittedName>
        <fullName evidence="3">Uncharacterized protein</fullName>
    </submittedName>
</protein>
<dbReference type="PANTHER" id="PTHR35043">
    <property type="entry name" value="TRANSCRIPTION FACTOR DOMAIN-CONTAINING PROTEIN"/>
    <property type="match status" value="1"/>
</dbReference>
<reference evidence="3" key="1">
    <citation type="submission" date="2020-11" db="EMBL/GenBank/DDBJ databases">
        <authorList>
            <consortium name="DOE Joint Genome Institute"/>
            <person name="Ahrendt S."/>
            <person name="Riley R."/>
            <person name="Andreopoulos W."/>
            <person name="Labutti K."/>
            <person name="Pangilinan J."/>
            <person name="Ruiz-Duenas F.J."/>
            <person name="Barrasa J.M."/>
            <person name="Sanchez-Garcia M."/>
            <person name="Camarero S."/>
            <person name="Miyauchi S."/>
            <person name="Serrano A."/>
            <person name="Linde D."/>
            <person name="Babiker R."/>
            <person name="Drula E."/>
            <person name="Ayuso-Fernandez I."/>
            <person name="Pacheco R."/>
            <person name="Padilla G."/>
            <person name="Ferreira P."/>
            <person name="Barriuso J."/>
            <person name="Kellner H."/>
            <person name="Castanera R."/>
            <person name="Alfaro M."/>
            <person name="Ramirez L."/>
            <person name="Pisabarro A.G."/>
            <person name="Kuo A."/>
            <person name="Tritt A."/>
            <person name="Lipzen A."/>
            <person name="He G."/>
            <person name="Yan M."/>
            <person name="Ng V."/>
            <person name="Cullen D."/>
            <person name="Martin F."/>
            <person name="Rosso M.-N."/>
            <person name="Henrissat B."/>
            <person name="Hibbett D."/>
            <person name="Martinez A.T."/>
            <person name="Grigoriev I.V."/>
        </authorList>
    </citation>
    <scope>NUCLEOTIDE SEQUENCE</scope>
    <source>
        <strain evidence="3">CIRM-BRFM 674</strain>
    </source>
</reference>
<name>A0A9P5YTR7_9AGAR</name>
<proteinExistence type="predicted"/>
<evidence type="ECO:0000313" key="3">
    <source>
        <dbReference type="EMBL" id="KAF9473630.1"/>
    </source>
</evidence>
<evidence type="ECO:0000256" key="1">
    <source>
        <dbReference type="SAM" id="MobiDB-lite"/>
    </source>
</evidence>
<keyword evidence="4" id="KW-1185">Reference proteome</keyword>
<evidence type="ECO:0000256" key="2">
    <source>
        <dbReference type="SAM" id="Phobius"/>
    </source>
</evidence>
<comment type="caution">
    <text evidence="3">The sequence shown here is derived from an EMBL/GenBank/DDBJ whole genome shotgun (WGS) entry which is preliminary data.</text>
</comment>
<feature type="region of interest" description="Disordered" evidence="1">
    <location>
        <begin position="144"/>
        <end position="166"/>
    </location>
</feature>
<dbReference type="OrthoDB" id="9451547at2759"/>
<feature type="transmembrane region" description="Helical" evidence="2">
    <location>
        <begin position="235"/>
        <end position="258"/>
    </location>
</feature>
<evidence type="ECO:0000313" key="4">
    <source>
        <dbReference type="Proteomes" id="UP000807469"/>
    </source>
</evidence>
<sequence length="283" mass="31401">MRGIFQDSAIPAPSSKGPRWTLAHGFFVQMGGFQNIIDAPRITEEEIQDRGKGDIISKIFIIVQTTWFVVQCLARWSQHLPVSELEVVTLGFAMLNGVTYALWWHKPQNVGRPVLIERKNPQGISSETPFIPLNSTNNYNPATSENFAGSQAVDTEKPTRPNPGGELDNGNLITIPLIGALFGSVHLIPSWFLDFASHQEMWLWRASAMVITAFPLVTGVGFYMNEHDFMGITNFIVSLAIVIGIPLYVAARIILLVLSLTSLRSLSGEALQTIEWTTFIPHL</sequence>
<feature type="transmembrane region" description="Helical" evidence="2">
    <location>
        <begin position="172"/>
        <end position="193"/>
    </location>
</feature>
<keyword evidence="2" id="KW-1133">Transmembrane helix</keyword>
<accession>A0A9P5YTR7</accession>
<dbReference type="AlphaFoldDB" id="A0A9P5YTR7"/>
<feature type="compositionally biased region" description="Polar residues" evidence="1">
    <location>
        <begin position="144"/>
        <end position="153"/>
    </location>
</feature>
<dbReference type="PANTHER" id="PTHR35043:SF7">
    <property type="entry name" value="TRANSCRIPTION FACTOR DOMAIN-CONTAINING PROTEIN"/>
    <property type="match status" value="1"/>
</dbReference>
<dbReference type="EMBL" id="MU155428">
    <property type="protein sequence ID" value="KAF9473630.1"/>
    <property type="molecule type" value="Genomic_DNA"/>
</dbReference>
<dbReference type="Proteomes" id="UP000807469">
    <property type="component" value="Unassembled WGS sequence"/>
</dbReference>
<keyword evidence="2" id="KW-0812">Transmembrane</keyword>
<gene>
    <name evidence="3" type="ORF">BDN70DRAFT_908808</name>
</gene>
<feature type="transmembrane region" description="Helical" evidence="2">
    <location>
        <begin position="202"/>
        <end position="223"/>
    </location>
</feature>
<keyword evidence="2" id="KW-0472">Membrane</keyword>